<dbReference type="PROSITE" id="PS50089">
    <property type="entry name" value="ZF_RING_2"/>
    <property type="match status" value="1"/>
</dbReference>
<dbReference type="Pfam" id="PF13639">
    <property type="entry name" value="zf-RING_2"/>
    <property type="match status" value="1"/>
</dbReference>
<keyword evidence="6" id="KW-1185">Reference proteome</keyword>
<dbReference type="GO" id="GO:0006511">
    <property type="term" value="P:ubiquitin-dependent protein catabolic process"/>
    <property type="evidence" value="ECO:0007669"/>
    <property type="project" value="TreeGrafter"/>
</dbReference>
<dbReference type="Proteomes" id="UP000515151">
    <property type="component" value="Chromosome 2"/>
</dbReference>
<sequence length="247" mass="27562">MYFGNGNCKGHPDIVVRRAMALGGDSHYVPLGKIMKFEMWGTTTPSYAYPLEGILDVSLLRKRQVITQDAHGLVIDIAEYIEDHTLPRVVAPVPLTFLRRPRLLQTSVEVTLADLNVDLVFIQDIAQGISSHVYNTVGGYMKVFSVIAVVEITKVVVVRQAPDLGMLLQDEPCGASREALQKLKEMSFSDPKVADVGTCAICLEDLSQGDDEKRLISMPCDHLFHDSCIFNWLDRSRICPLCRRELS</sequence>
<dbReference type="SUPFAM" id="SSF57850">
    <property type="entry name" value="RING/U-box"/>
    <property type="match status" value="1"/>
</dbReference>
<evidence type="ECO:0000256" key="1">
    <source>
        <dbReference type="ARBA" id="ARBA00022723"/>
    </source>
</evidence>
<evidence type="ECO:0000313" key="6">
    <source>
        <dbReference type="Proteomes" id="UP000515151"/>
    </source>
</evidence>
<keyword evidence="2 4" id="KW-0863">Zinc-finger</keyword>
<organism evidence="6 7">
    <name type="scientific">Punica granatum</name>
    <name type="common">Pomegranate</name>
    <dbReference type="NCBI Taxonomy" id="22663"/>
    <lineage>
        <taxon>Eukaryota</taxon>
        <taxon>Viridiplantae</taxon>
        <taxon>Streptophyta</taxon>
        <taxon>Embryophyta</taxon>
        <taxon>Tracheophyta</taxon>
        <taxon>Spermatophyta</taxon>
        <taxon>Magnoliopsida</taxon>
        <taxon>eudicotyledons</taxon>
        <taxon>Gunneridae</taxon>
        <taxon>Pentapetalae</taxon>
        <taxon>rosids</taxon>
        <taxon>malvids</taxon>
        <taxon>Myrtales</taxon>
        <taxon>Lythraceae</taxon>
        <taxon>Punica</taxon>
    </lineage>
</organism>
<dbReference type="GeneID" id="116193609"/>
<dbReference type="PANTHER" id="PTHR45931">
    <property type="entry name" value="SI:CH211-59O9.10"/>
    <property type="match status" value="1"/>
</dbReference>
<dbReference type="GO" id="GO:0008270">
    <property type="term" value="F:zinc ion binding"/>
    <property type="evidence" value="ECO:0007669"/>
    <property type="project" value="UniProtKB-KW"/>
</dbReference>
<feature type="domain" description="RING-type" evidence="5">
    <location>
        <begin position="199"/>
        <end position="243"/>
    </location>
</feature>
<dbReference type="GO" id="GO:0061630">
    <property type="term" value="F:ubiquitin protein ligase activity"/>
    <property type="evidence" value="ECO:0007669"/>
    <property type="project" value="TreeGrafter"/>
</dbReference>
<gene>
    <name evidence="7" type="primary">LOC116193609</name>
</gene>
<dbReference type="AlphaFoldDB" id="A0A6P8C3W1"/>
<name>A0A6P8C3W1_PUNGR</name>
<dbReference type="SMART" id="SM00184">
    <property type="entry name" value="RING"/>
    <property type="match status" value="1"/>
</dbReference>
<dbReference type="PANTHER" id="PTHR45931:SF16">
    <property type="entry name" value="RING_U-BOX SUPERFAMILY PROTEIN"/>
    <property type="match status" value="1"/>
</dbReference>
<evidence type="ECO:0000256" key="3">
    <source>
        <dbReference type="ARBA" id="ARBA00022833"/>
    </source>
</evidence>
<dbReference type="Gene3D" id="3.30.40.10">
    <property type="entry name" value="Zinc/RING finger domain, C3HC4 (zinc finger)"/>
    <property type="match status" value="1"/>
</dbReference>
<evidence type="ECO:0000259" key="5">
    <source>
        <dbReference type="PROSITE" id="PS50089"/>
    </source>
</evidence>
<proteinExistence type="predicted"/>
<evidence type="ECO:0000256" key="2">
    <source>
        <dbReference type="ARBA" id="ARBA00022771"/>
    </source>
</evidence>
<dbReference type="InterPro" id="IPR001841">
    <property type="entry name" value="Znf_RING"/>
</dbReference>
<accession>A0A6P8C3W1</accession>
<evidence type="ECO:0000256" key="4">
    <source>
        <dbReference type="PROSITE-ProRule" id="PRU00175"/>
    </source>
</evidence>
<dbReference type="InterPro" id="IPR011016">
    <property type="entry name" value="Znf_RING-CH"/>
</dbReference>
<dbReference type="OrthoDB" id="1079733at2759"/>
<keyword evidence="1" id="KW-0479">Metal-binding</keyword>
<reference evidence="7" key="2">
    <citation type="submission" date="2025-08" db="UniProtKB">
        <authorList>
            <consortium name="RefSeq"/>
        </authorList>
    </citation>
    <scope>IDENTIFICATION</scope>
    <source>
        <tissue evidence="7">Leaf</tissue>
    </source>
</reference>
<evidence type="ECO:0000313" key="7">
    <source>
        <dbReference type="RefSeq" id="XP_031378207.1"/>
    </source>
</evidence>
<dbReference type="SMART" id="SM00744">
    <property type="entry name" value="RINGv"/>
    <property type="match status" value="1"/>
</dbReference>
<keyword evidence="3" id="KW-0862">Zinc</keyword>
<dbReference type="RefSeq" id="XP_031378207.1">
    <property type="nucleotide sequence ID" value="XM_031522347.1"/>
</dbReference>
<reference evidence="6" key="1">
    <citation type="journal article" date="2020" name="Plant Biotechnol. J.">
        <title>The pomegranate (Punica granatum L.) draft genome dissects genetic divergence between soft- and hard-seeded cultivars.</title>
        <authorList>
            <person name="Luo X."/>
            <person name="Li H."/>
            <person name="Wu Z."/>
            <person name="Yao W."/>
            <person name="Zhao P."/>
            <person name="Cao D."/>
            <person name="Yu H."/>
            <person name="Li K."/>
            <person name="Poudel K."/>
            <person name="Zhao D."/>
            <person name="Zhang F."/>
            <person name="Xia X."/>
            <person name="Chen L."/>
            <person name="Wang Q."/>
            <person name="Jing D."/>
            <person name="Cao S."/>
        </authorList>
    </citation>
    <scope>NUCLEOTIDE SEQUENCE [LARGE SCALE GENOMIC DNA]</scope>
    <source>
        <strain evidence="6">cv. Tunisia</strain>
    </source>
</reference>
<dbReference type="InterPro" id="IPR013083">
    <property type="entry name" value="Znf_RING/FYVE/PHD"/>
</dbReference>
<protein>
    <submittedName>
        <fullName evidence="7">E3 ubiquitin-protein ligase SDIR1-like isoform X1</fullName>
    </submittedName>
</protein>
<dbReference type="CDD" id="cd16454">
    <property type="entry name" value="RING-H2_PA-TM-RING"/>
    <property type="match status" value="1"/>
</dbReference>
<dbReference type="InterPro" id="IPR051834">
    <property type="entry name" value="RING_finger_E3_ligase"/>
</dbReference>
<dbReference type="GO" id="GO:0005634">
    <property type="term" value="C:nucleus"/>
    <property type="evidence" value="ECO:0007669"/>
    <property type="project" value="TreeGrafter"/>
</dbReference>